<evidence type="ECO:0000256" key="3">
    <source>
        <dbReference type="ARBA" id="ARBA00022741"/>
    </source>
</evidence>
<evidence type="ECO:0000256" key="4">
    <source>
        <dbReference type="ARBA" id="ARBA00022840"/>
    </source>
</evidence>
<dbReference type="InterPro" id="IPR003439">
    <property type="entry name" value="ABC_transporter-like_ATP-bd"/>
</dbReference>
<dbReference type="InterPro" id="IPR027417">
    <property type="entry name" value="P-loop_NTPase"/>
</dbReference>
<dbReference type="Proteomes" id="UP000183615">
    <property type="component" value="Unassembled WGS sequence"/>
</dbReference>
<dbReference type="EMBL" id="MIYZ01000033">
    <property type="protein sequence ID" value="OIR21865.1"/>
    <property type="molecule type" value="Genomic_DNA"/>
</dbReference>
<dbReference type="GO" id="GO:0005524">
    <property type="term" value="F:ATP binding"/>
    <property type="evidence" value="ECO:0007669"/>
    <property type="project" value="UniProtKB-KW"/>
</dbReference>
<reference evidence="6 7" key="1">
    <citation type="submission" date="2016-08" db="EMBL/GenBank/DDBJ databases">
        <title>New Insights into Marine Group III Euryarchaeota, from dark to light.</title>
        <authorList>
            <person name="Haro-Moreno J.M."/>
            <person name="Rodriguez-Valera F."/>
            <person name="Lopez-Garcia P."/>
            <person name="Moreira D."/>
            <person name="Martin-Cuadrado A.B."/>
        </authorList>
    </citation>
    <scope>NUCLEOTIDE SEQUENCE [LARGE SCALE GENOMIC DNA]</scope>
    <source>
        <strain evidence="6">CG-Epi2</strain>
    </source>
</reference>
<evidence type="ECO:0000259" key="5">
    <source>
        <dbReference type="PROSITE" id="PS50893"/>
    </source>
</evidence>
<dbReference type="PANTHER" id="PTHR42711:SF5">
    <property type="entry name" value="ABC TRANSPORTER ATP-BINDING PROTEIN NATA"/>
    <property type="match status" value="1"/>
</dbReference>
<sequence length="312" mass="35482">MSEIILENVTKNYGKVQGISDISVKIKPGLTGILGPNGAGKSTMMKIILGLSRPSIGRVSVMGNNPFTSWEQREKIGFVPEYDCFYEHMSGLDYVSYFLQMHNNNLEESNEMAKVSLNELGLKDAMDRKIRTYSRGMRQKTKIARASVFNPDIYVLDEPFQGADPSTRHLLMMKMKEWANEGKTIMISSHILHDIENLTDQIILINNGKMLASGNRHEIRNLMNNIPRQVHVTPIDSANLRKLAKRMMDESWVKATRIDNDELIIETDSAETFYLELPKIVKEEKIKIKKINSNDDSLDSLYSKLVGGAQWK</sequence>
<accession>A0A1J5TLN6</accession>
<evidence type="ECO:0000313" key="7">
    <source>
        <dbReference type="Proteomes" id="UP000183615"/>
    </source>
</evidence>
<keyword evidence="4" id="KW-0067">ATP-binding</keyword>
<proteinExistence type="inferred from homology"/>
<dbReference type="InterPro" id="IPR050763">
    <property type="entry name" value="ABC_transporter_ATP-binding"/>
</dbReference>
<gene>
    <name evidence="6" type="ORF">BET99_05690</name>
</gene>
<dbReference type="PROSITE" id="PS50893">
    <property type="entry name" value="ABC_TRANSPORTER_2"/>
    <property type="match status" value="1"/>
</dbReference>
<organism evidence="6 7">
    <name type="scientific">Marine Group III euryarchaeote CG-Epi2</name>
    <dbReference type="NCBI Taxonomy" id="1888996"/>
    <lineage>
        <taxon>Archaea</taxon>
        <taxon>Methanobacteriati</taxon>
        <taxon>Thermoplasmatota</taxon>
        <taxon>Thermoplasmata</taxon>
        <taxon>Candidatus Thermoprofundales</taxon>
    </lineage>
</organism>
<dbReference type="AlphaFoldDB" id="A0A1J5TLN6"/>
<dbReference type="PANTHER" id="PTHR42711">
    <property type="entry name" value="ABC TRANSPORTER ATP-BINDING PROTEIN"/>
    <property type="match status" value="1"/>
</dbReference>
<dbReference type="SUPFAM" id="SSF52540">
    <property type="entry name" value="P-loop containing nucleoside triphosphate hydrolases"/>
    <property type="match status" value="1"/>
</dbReference>
<evidence type="ECO:0000313" key="6">
    <source>
        <dbReference type="EMBL" id="OIR21865.1"/>
    </source>
</evidence>
<evidence type="ECO:0000256" key="2">
    <source>
        <dbReference type="ARBA" id="ARBA00022448"/>
    </source>
</evidence>
<comment type="similarity">
    <text evidence="1">Belongs to the ABC transporter superfamily.</text>
</comment>
<keyword evidence="3" id="KW-0547">Nucleotide-binding</keyword>
<evidence type="ECO:0000256" key="1">
    <source>
        <dbReference type="ARBA" id="ARBA00005417"/>
    </source>
</evidence>
<name>A0A1J5TLN6_9ARCH</name>
<dbReference type="GO" id="GO:0016887">
    <property type="term" value="F:ATP hydrolysis activity"/>
    <property type="evidence" value="ECO:0007669"/>
    <property type="project" value="InterPro"/>
</dbReference>
<dbReference type="CDD" id="cd03230">
    <property type="entry name" value="ABC_DR_subfamily_A"/>
    <property type="match status" value="1"/>
</dbReference>
<dbReference type="Gene3D" id="3.40.50.300">
    <property type="entry name" value="P-loop containing nucleotide triphosphate hydrolases"/>
    <property type="match status" value="1"/>
</dbReference>
<dbReference type="Pfam" id="PF00005">
    <property type="entry name" value="ABC_tran"/>
    <property type="match status" value="1"/>
</dbReference>
<protein>
    <recommendedName>
        <fullName evidence="5">ABC transporter domain-containing protein</fullName>
    </recommendedName>
</protein>
<dbReference type="SMART" id="SM00382">
    <property type="entry name" value="AAA"/>
    <property type="match status" value="1"/>
</dbReference>
<keyword evidence="2" id="KW-0813">Transport</keyword>
<comment type="caution">
    <text evidence="6">The sequence shown here is derived from an EMBL/GenBank/DDBJ whole genome shotgun (WGS) entry which is preliminary data.</text>
</comment>
<feature type="domain" description="ABC transporter" evidence="5">
    <location>
        <begin position="4"/>
        <end position="232"/>
    </location>
</feature>
<dbReference type="InterPro" id="IPR003593">
    <property type="entry name" value="AAA+_ATPase"/>
</dbReference>